<dbReference type="SUPFAM" id="SSF47384">
    <property type="entry name" value="Homodimeric domain of signal transducing histidine kinase"/>
    <property type="match status" value="1"/>
</dbReference>
<accession>A0A544THX0</accession>
<evidence type="ECO:0000256" key="13">
    <source>
        <dbReference type="ARBA" id="ARBA00023136"/>
    </source>
</evidence>
<reference evidence="16 17" key="1">
    <citation type="submission" date="2019-05" db="EMBL/GenBank/DDBJ databases">
        <title>Psychrobacillus vulpis sp. nov., a new species isolated from feces of a red fox that inhabits in The Tablas de Daimiel Natural Park, Albacete, Spain.</title>
        <authorList>
            <person name="Rodriguez M."/>
            <person name="Reina J.C."/>
            <person name="Bejar V."/>
            <person name="Llamas I."/>
        </authorList>
    </citation>
    <scope>NUCLEOTIDE SEQUENCE [LARGE SCALE GENOMIC DNA]</scope>
    <source>
        <strain evidence="16 17">NEAU-3TGS17</strain>
    </source>
</reference>
<dbReference type="SMART" id="SM00304">
    <property type="entry name" value="HAMP"/>
    <property type="match status" value="1"/>
</dbReference>
<evidence type="ECO:0000256" key="6">
    <source>
        <dbReference type="ARBA" id="ARBA00022679"/>
    </source>
</evidence>
<evidence type="ECO:0000256" key="7">
    <source>
        <dbReference type="ARBA" id="ARBA00022692"/>
    </source>
</evidence>
<dbReference type="PROSITE" id="PS50885">
    <property type="entry name" value="HAMP"/>
    <property type="match status" value="1"/>
</dbReference>
<evidence type="ECO:0000256" key="5">
    <source>
        <dbReference type="ARBA" id="ARBA00022553"/>
    </source>
</evidence>
<evidence type="ECO:0000256" key="4">
    <source>
        <dbReference type="ARBA" id="ARBA00022475"/>
    </source>
</evidence>
<dbReference type="PANTHER" id="PTHR45528:SF1">
    <property type="entry name" value="SENSOR HISTIDINE KINASE CPXA"/>
    <property type="match status" value="1"/>
</dbReference>
<dbReference type="PANTHER" id="PTHR45528">
    <property type="entry name" value="SENSOR HISTIDINE KINASE CPXA"/>
    <property type="match status" value="1"/>
</dbReference>
<comment type="subcellular location">
    <subcellularLocation>
        <location evidence="2">Cell membrane</location>
        <topology evidence="2">Multi-pass membrane protein</topology>
    </subcellularLocation>
</comment>
<sequence>MRCNMANFGSIRTILERRGEEFPIETRPLTYVINTDGTVLFQQEGPGKRNGQRISTLPASLFAKTEVKFDLNGETAYAISAPIEEASQTIGYIVMIQRKQDLLDTNQEYRLLFIMLAAIGLLRYGVIFYLAKQLAKPISRVAFAAKQIERGSYDISLPEQKNIKEEIGDLVDAFHTMSSRLSHLEQLRSELLAGVTHDLKTPVTSSVAYCRQSMKRLLQEKKQKSLLKSH</sequence>
<evidence type="ECO:0000256" key="11">
    <source>
        <dbReference type="ARBA" id="ARBA00022989"/>
    </source>
</evidence>
<proteinExistence type="predicted"/>
<evidence type="ECO:0000256" key="9">
    <source>
        <dbReference type="ARBA" id="ARBA00022777"/>
    </source>
</evidence>
<keyword evidence="12" id="KW-0902">Two-component regulatory system</keyword>
<gene>
    <name evidence="16" type="ORF">FG382_02570</name>
</gene>
<dbReference type="Proteomes" id="UP000317316">
    <property type="component" value="Unassembled WGS sequence"/>
</dbReference>
<keyword evidence="11 14" id="KW-1133">Transmembrane helix</keyword>
<keyword evidence="5" id="KW-0597">Phosphoprotein</keyword>
<protein>
    <recommendedName>
        <fullName evidence="3">histidine kinase</fullName>
        <ecNumber evidence="3">2.7.13.3</ecNumber>
    </recommendedName>
</protein>
<keyword evidence="4" id="KW-1003">Cell membrane</keyword>
<dbReference type="OrthoDB" id="9813151at2"/>
<evidence type="ECO:0000256" key="1">
    <source>
        <dbReference type="ARBA" id="ARBA00000085"/>
    </source>
</evidence>
<dbReference type="InterPro" id="IPR003660">
    <property type="entry name" value="HAMP_dom"/>
</dbReference>
<evidence type="ECO:0000313" key="17">
    <source>
        <dbReference type="Proteomes" id="UP000317316"/>
    </source>
</evidence>
<dbReference type="Gene3D" id="1.10.8.500">
    <property type="entry name" value="HAMP domain in histidine kinase"/>
    <property type="match status" value="1"/>
</dbReference>
<dbReference type="CDD" id="cd06225">
    <property type="entry name" value="HAMP"/>
    <property type="match status" value="1"/>
</dbReference>
<dbReference type="InterPro" id="IPR036097">
    <property type="entry name" value="HisK_dim/P_sf"/>
</dbReference>
<dbReference type="GO" id="GO:0005886">
    <property type="term" value="C:plasma membrane"/>
    <property type="evidence" value="ECO:0007669"/>
    <property type="project" value="UniProtKB-SubCell"/>
</dbReference>
<dbReference type="CDD" id="cd00082">
    <property type="entry name" value="HisKA"/>
    <property type="match status" value="1"/>
</dbReference>
<organism evidence="16 17">
    <name type="scientific">Psychrobacillus lasiicapitis</name>
    <dbReference type="NCBI Taxonomy" id="1636719"/>
    <lineage>
        <taxon>Bacteria</taxon>
        <taxon>Bacillati</taxon>
        <taxon>Bacillota</taxon>
        <taxon>Bacilli</taxon>
        <taxon>Bacillales</taxon>
        <taxon>Bacillaceae</taxon>
        <taxon>Psychrobacillus</taxon>
    </lineage>
</organism>
<dbReference type="InterPro" id="IPR003661">
    <property type="entry name" value="HisK_dim/P_dom"/>
</dbReference>
<evidence type="ECO:0000256" key="8">
    <source>
        <dbReference type="ARBA" id="ARBA00022741"/>
    </source>
</evidence>
<comment type="catalytic activity">
    <reaction evidence="1">
        <text>ATP + protein L-histidine = ADP + protein N-phospho-L-histidine.</text>
        <dbReference type="EC" id="2.7.13.3"/>
    </reaction>
</comment>
<keyword evidence="13 14" id="KW-0472">Membrane</keyword>
<feature type="transmembrane region" description="Helical" evidence="14">
    <location>
        <begin position="111"/>
        <end position="131"/>
    </location>
</feature>
<evidence type="ECO:0000256" key="14">
    <source>
        <dbReference type="SAM" id="Phobius"/>
    </source>
</evidence>
<evidence type="ECO:0000256" key="10">
    <source>
        <dbReference type="ARBA" id="ARBA00022840"/>
    </source>
</evidence>
<feature type="domain" description="HAMP" evidence="15">
    <location>
        <begin position="132"/>
        <end position="186"/>
    </location>
</feature>
<keyword evidence="9" id="KW-0418">Kinase</keyword>
<keyword evidence="17" id="KW-1185">Reference proteome</keyword>
<dbReference type="GO" id="GO:0000155">
    <property type="term" value="F:phosphorelay sensor kinase activity"/>
    <property type="evidence" value="ECO:0007669"/>
    <property type="project" value="InterPro"/>
</dbReference>
<keyword evidence="6" id="KW-0808">Transferase</keyword>
<dbReference type="SUPFAM" id="SSF158472">
    <property type="entry name" value="HAMP domain-like"/>
    <property type="match status" value="1"/>
</dbReference>
<dbReference type="AlphaFoldDB" id="A0A544THX0"/>
<keyword evidence="8" id="KW-0547">Nucleotide-binding</keyword>
<dbReference type="InterPro" id="IPR050398">
    <property type="entry name" value="HssS/ArlS-like"/>
</dbReference>
<evidence type="ECO:0000259" key="15">
    <source>
        <dbReference type="PROSITE" id="PS50885"/>
    </source>
</evidence>
<dbReference type="GO" id="GO:0005524">
    <property type="term" value="F:ATP binding"/>
    <property type="evidence" value="ECO:0007669"/>
    <property type="project" value="UniProtKB-KW"/>
</dbReference>
<keyword evidence="7 14" id="KW-0812">Transmembrane</keyword>
<name>A0A544THX0_9BACI</name>
<evidence type="ECO:0000256" key="2">
    <source>
        <dbReference type="ARBA" id="ARBA00004651"/>
    </source>
</evidence>
<evidence type="ECO:0000256" key="12">
    <source>
        <dbReference type="ARBA" id="ARBA00023012"/>
    </source>
</evidence>
<dbReference type="EC" id="2.7.13.3" evidence="3"/>
<evidence type="ECO:0000313" key="16">
    <source>
        <dbReference type="EMBL" id="TQR17055.1"/>
    </source>
</evidence>
<dbReference type="EMBL" id="VDGH01000001">
    <property type="protein sequence ID" value="TQR17055.1"/>
    <property type="molecule type" value="Genomic_DNA"/>
</dbReference>
<comment type="caution">
    <text evidence="16">The sequence shown here is derived from an EMBL/GenBank/DDBJ whole genome shotgun (WGS) entry which is preliminary data.</text>
</comment>
<evidence type="ECO:0000256" key="3">
    <source>
        <dbReference type="ARBA" id="ARBA00012438"/>
    </source>
</evidence>
<keyword evidence="10" id="KW-0067">ATP-binding</keyword>
<dbReference type="Gene3D" id="1.10.287.130">
    <property type="match status" value="1"/>
</dbReference>